<dbReference type="Pfam" id="PF19207">
    <property type="entry name" value="DUF5879"/>
    <property type="match status" value="1"/>
</dbReference>
<name>A0A811BQ11_9VIRU</name>
<dbReference type="InterPro" id="IPR043654">
    <property type="entry name" value="DUF5879"/>
</dbReference>
<reference evidence="1" key="1">
    <citation type="submission" date="2021-04" db="EMBL/GenBank/DDBJ databases">
        <title>Draft Genome Sequence of Pandoravirus japonicus, Isolated from the Sabaishi River of Niigata, Japan.</title>
        <authorList>
            <person name="Hosokawa N."/>
            <person name="Takahashi H."/>
            <person name="Aoki K."/>
            <person name="Takemura M."/>
        </authorList>
    </citation>
    <scope>NUCLEOTIDE SEQUENCE</scope>
</reference>
<sequence>MDIECVKATHVDDNSREARDAVGNDAITENTHCAVSKIVDDGDGDDDVDPRQQATIDEVRATGMLPYTREAIARREDAHDRAVARNLLEYLVDACKKASLDAGGAPLPLPDPLGPVGHAVAVPYLFDVASSPVDGAEVRACLAPDGVTWSAYRTDPRRLVTPRHVGMAGNPWCAAPACPQTRCKSCALILAAVGVNDPTDPARAIAHRWPIGVRWTWTHAQMEDQMIARLRYEPDFMVEATTTRTVKPKGPRGVKVTHGTGSVWDGGEDEAWYALIAENAVRDWGDGAGPALAAHDCVVGLAEARHALSRLDFAVRHWRLCAYGGASNAFDDFDLKRHGKLRARREGLRGWIGAVEALLRNRTFYLEKVAPYEARLVEAASGGIVST</sequence>
<dbReference type="EMBL" id="LC625835">
    <property type="protein sequence ID" value="BCU02862.1"/>
    <property type="molecule type" value="Genomic_DNA"/>
</dbReference>
<organism evidence="1 2">
    <name type="scientific">Pandoravirus japonicus</name>
    <dbReference type="NCBI Taxonomy" id="2823154"/>
    <lineage>
        <taxon>Viruses</taxon>
        <taxon>Pandoravirus</taxon>
    </lineage>
</organism>
<protein>
    <submittedName>
        <fullName evidence="1">Uncharacterized protein</fullName>
    </submittedName>
</protein>
<evidence type="ECO:0000313" key="2">
    <source>
        <dbReference type="Proteomes" id="UP001253637"/>
    </source>
</evidence>
<proteinExistence type="predicted"/>
<evidence type="ECO:0000313" key="1">
    <source>
        <dbReference type="EMBL" id="BCU02862.1"/>
    </source>
</evidence>
<dbReference type="Proteomes" id="UP001253637">
    <property type="component" value="Segment"/>
</dbReference>
<accession>A0A811BQ11</accession>